<dbReference type="Pfam" id="PF01883">
    <property type="entry name" value="FeS_assembly_P"/>
    <property type="match status" value="1"/>
</dbReference>
<dbReference type="SUPFAM" id="SSF117916">
    <property type="entry name" value="Fe-S cluster assembly (FSCA) domain-like"/>
    <property type="match status" value="1"/>
</dbReference>
<reference evidence="2 3" key="1">
    <citation type="submission" date="2017-09" db="EMBL/GenBank/DDBJ databases">
        <title>Depth-based differentiation of microbial function through sediment-hosted aquifers and enrichment of novel symbionts in the deep terrestrial subsurface.</title>
        <authorList>
            <person name="Probst A.J."/>
            <person name="Ladd B."/>
            <person name="Jarett J.K."/>
            <person name="Geller-Mcgrath D.E."/>
            <person name="Sieber C.M."/>
            <person name="Emerson J.B."/>
            <person name="Anantharaman K."/>
            <person name="Thomas B.C."/>
            <person name="Malmstrom R."/>
            <person name="Stieglmeier M."/>
            <person name="Klingl A."/>
            <person name="Woyke T."/>
            <person name="Ryan C.M."/>
            <person name="Banfield J.F."/>
        </authorList>
    </citation>
    <scope>NUCLEOTIDE SEQUENCE [LARGE SCALE GENOMIC DNA]</scope>
    <source>
        <strain evidence="2">CG11_big_fil_rev_8_21_14_0_20_35_14</strain>
    </source>
</reference>
<proteinExistence type="predicted"/>
<dbReference type="InterPro" id="IPR034904">
    <property type="entry name" value="FSCA_dom_sf"/>
</dbReference>
<dbReference type="InterPro" id="IPR002744">
    <property type="entry name" value="MIP18-like"/>
</dbReference>
<comment type="caution">
    <text evidence="2">The sequence shown here is derived from an EMBL/GenBank/DDBJ whole genome shotgun (WGS) entry which is preliminary data.</text>
</comment>
<evidence type="ECO:0000313" key="2">
    <source>
        <dbReference type="EMBL" id="PIQ72704.1"/>
    </source>
</evidence>
<evidence type="ECO:0000313" key="3">
    <source>
        <dbReference type="Proteomes" id="UP000229570"/>
    </source>
</evidence>
<accession>A0A2H0KQP0</accession>
<dbReference type="PANTHER" id="PTHR42831">
    <property type="entry name" value="FE-S PROTEIN MATURATION AUXILIARY FACTOR YITW"/>
    <property type="match status" value="1"/>
</dbReference>
<gene>
    <name evidence="2" type="ORF">COV86_01545</name>
</gene>
<name>A0A2H0KQP0_9BACT</name>
<evidence type="ECO:0000259" key="1">
    <source>
        <dbReference type="Pfam" id="PF01883"/>
    </source>
</evidence>
<dbReference type="AlphaFoldDB" id="A0A2H0KQP0"/>
<dbReference type="PANTHER" id="PTHR42831:SF1">
    <property type="entry name" value="FE-S PROTEIN MATURATION AUXILIARY FACTOR YITW"/>
    <property type="match status" value="1"/>
</dbReference>
<dbReference type="Gene3D" id="3.30.300.130">
    <property type="entry name" value="Fe-S cluster assembly (FSCA)"/>
    <property type="match status" value="1"/>
</dbReference>
<organism evidence="2 3">
    <name type="scientific">Candidatus Roizmanbacteria bacterium CG11_big_fil_rev_8_21_14_0_20_35_14</name>
    <dbReference type="NCBI Taxonomy" id="1974855"/>
    <lineage>
        <taxon>Bacteria</taxon>
        <taxon>Candidatus Roizmaniibacteriota</taxon>
    </lineage>
</organism>
<dbReference type="EMBL" id="PCVL01000016">
    <property type="protein sequence ID" value="PIQ72704.1"/>
    <property type="molecule type" value="Genomic_DNA"/>
</dbReference>
<protein>
    <submittedName>
        <fullName evidence="2">FeS assembly SUF system protein</fullName>
    </submittedName>
</protein>
<dbReference type="InterPro" id="IPR052339">
    <property type="entry name" value="Fe-S_Maturation_MIP18"/>
</dbReference>
<dbReference type="Proteomes" id="UP000229570">
    <property type="component" value="Unassembled WGS sequence"/>
</dbReference>
<sequence length="101" mass="11261">MKLLKKTVLSKLSEVLDPELNISIVDLGLVYDIKVEKSRVKIIMTLTTAGCPLISMIEGEIKNKLKEIGLKKEGVVIDLTFDPPWTMEKMSKKAKTMLGIS</sequence>
<feature type="domain" description="MIP18 family-like" evidence="1">
    <location>
        <begin position="5"/>
        <end position="70"/>
    </location>
</feature>